<evidence type="ECO:0008006" key="6">
    <source>
        <dbReference type="Google" id="ProtNLM"/>
    </source>
</evidence>
<feature type="region of interest" description="Disordered" evidence="1">
    <location>
        <begin position="90"/>
        <end position="146"/>
    </location>
</feature>
<dbReference type="Pfam" id="PF00462">
    <property type="entry name" value="Glutaredoxin"/>
    <property type="match status" value="1"/>
</dbReference>
<feature type="domain" description="Glutaredoxin" evidence="2">
    <location>
        <begin position="221"/>
        <end position="288"/>
    </location>
</feature>
<reference evidence="4 5" key="1">
    <citation type="submission" date="2021-05" db="EMBL/GenBank/DDBJ databases">
        <title>Genome Assembly of Synthetic Allotetraploid Brassica napus Reveals Homoeologous Exchanges between Subgenomes.</title>
        <authorList>
            <person name="Davis J.T."/>
        </authorList>
    </citation>
    <scope>NUCLEOTIDE SEQUENCE [LARGE SCALE GENOMIC DNA]</scope>
    <source>
        <strain evidence="5">cv. Da-Ae</strain>
        <tissue evidence="4">Seedling</tissue>
    </source>
</reference>
<dbReference type="Proteomes" id="UP000824890">
    <property type="component" value="Unassembled WGS sequence"/>
</dbReference>
<sequence length="438" mass="49280">MGCVSSKLVKKKLVREIRVNNGGDHIVSLTSTTYGHLDLDQRAETTSPKLQELTYESETIKPRLSTTQRDDHPEIINTWELMKDLEDSTKISPKSRGVFGKSWKTPAKSSLESPKRNGSSKRFRGKENRGEKQSPNQVPKRGVMRLSFPLKSEEPLAVTRQRRKSFSPMFDPELVASYERELSQEKEQIKMVIKTEEKNRGSERILESFPEKCPPGGEDSVVVYTTTLRGIRKTFEDCNKVRSVLDSHEVRFSERDVSMHSVFKEEIRGILGTRQVKIPAVFVKGRMVGSVEEVMRLEEEGRLGILLECMPKQRMGGGCCCGCGGMRFVMCDVCNGSCKVRDVEKKKNTVKCLVCNENEFSKLGLGFLGCELVAAQIPIRDDPKANEMALELVRKDKLREVRAGHDGTWAAHPGLIPICMDAFTGHKGNNPCIHRPHG</sequence>
<evidence type="ECO:0000256" key="1">
    <source>
        <dbReference type="SAM" id="MobiDB-lite"/>
    </source>
</evidence>
<feature type="domain" description="Malate synthase TIM barrel" evidence="3">
    <location>
        <begin position="373"/>
        <end position="429"/>
    </location>
</feature>
<accession>A0ABQ8DRI1</accession>
<evidence type="ECO:0000313" key="5">
    <source>
        <dbReference type="Proteomes" id="UP000824890"/>
    </source>
</evidence>
<dbReference type="PANTHER" id="PTHR45669">
    <property type="entry name" value="GLUTAREDOXIN DOMAIN-CONTAINING CYSTEINE-RICH PROTEIN CG12206-RELATED"/>
    <property type="match status" value="1"/>
</dbReference>
<evidence type="ECO:0000259" key="3">
    <source>
        <dbReference type="Pfam" id="PF01274"/>
    </source>
</evidence>
<dbReference type="SUPFAM" id="SSF51645">
    <property type="entry name" value="Malate synthase G"/>
    <property type="match status" value="1"/>
</dbReference>
<dbReference type="Pfam" id="PF01274">
    <property type="entry name" value="MS_TIM-barrel"/>
    <property type="match status" value="1"/>
</dbReference>
<organism evidence="4 5">
    <name type="scientific">Brassica napus</name>
    <name type="common">Rape</name>
    <dbReference type="NCBI Taxonomy" id="3708"/>
    <lineage>
        <taxon>Eukaryota</taxon>
        <taxon>Viridiplantae</taxon>
        <taxon>Streptophyta</taxon>
        <taxon>Embryophyta</taxon>
        <taxon>Tracheophyta</taxon>
        <taxon>Spermatophyta</taxon>
        <taxon>Magnoliopsida</taxon>
        <taxon>eudicotyledons</taxon>
        <taxon>Gunneridae</taxon>
        <taxon>Pentapetalae</taxon>
        <taxon>rosids</taxon>
        <taxon>malvids</taxon>
        <taxon>Brassicales</taxon>
        <taxon>Brassicaceae</taxon>
        <taxon>Brassiceae</taxon>
        <taxon>Brassica</taxon>
    </lineage>
</organism>
<protein>
    <recommendedName>
        <fullName evidence="6">Glutaredoxin domain-containing protein</fullName>
    </recommendedName>
</protein>
<dbReference type="InterPro" id="IPR046363">
    <property type="entry name" value="MS_N_TIM-barrel_dom"/>
</dbReference>
<dbReference type="EMBL" id="JAGKQM010000003">
    <property type="protein sequence ID" value="KAH0931071.1"/>
    <property type="molecule type" value="Genomic_DNA"/>
</dbReference>
<dbReference type="Pfam" id="PF23733">
    <property type="entry name" value="GRXCR1-2_C"/>
    <property type="match status" value="1"/>
</dbReference>
<evidence type="ECO:0000313" key="4">
    <source>
        <dbReference type="EMBL" id="KAH0931071.1"/>
    </source>
</evidence>
<dbReference type="InterPro" id="IPR036249">
    <property type="entry name" value="Thioredoxin-like_sf"/>
</dbReference>
<gene>
    <name evidence="4" type="ORF">HID58_008188</name>
</gene>
<proteinExistence type="predicted"/>
<dbReference type="Gene3D" id="3.40.30.10">
    <property type="entry name" value="Glutaredoxin"/>
    <property type="match status" value="1"/>
</dbReference>
<comment type="caution">
    <text evidence="4">The sequence shown here is derived from an EMBL/GenBank/DDBJ whole genome shotgun (WGS) entry which is preliminary data.</text>
</comment>
<dbReference type="InterPro" id="IPR002109">
    <property type="entry name" value="Glutaredoxin"/>
</dbReference>
<dbReference type="SUPFAM" id="SSF52833">
    <property type="entry name" value="Thioredoxin-like"/>
    <property type="match status" value="1"/>
</dbReference>
<dbReference type="InterPro" id="IPR011076">
    <property type="entry name" value="Malate_synth_sf"/>
</dbReference>
<dbReference type="Gene3D" id="3.20.20.360">
    <property type="entry name" value="Malate synthase, domain 3"/>
    <property type="match status" value="1"/>
</dbReference>
<dbReference type="InterPro" id="IPR001465">
    <property type="entry name" value="Malate_synthase_TIM"/>
</dbReference>
<evidence type="ECO:0000259" key="2">
    <source>
        <dbReference type="Pfam" id="PF00462"/>
    </source>
</evidence>
<keyword evidence="5" id="KW-1185">Reference proteome</keyword>
<dbReference type="PROSITE" id="PS51354">
    <property type="entry name" value="GLUTAREDOXIN_2"/>
    <property type="match status" value="1"/>
</dbReference>
<name>A0ABQ8DRI1_BRANA</name>
<dbReference type="PANTHER" id="PTHR45669:SF12">
    <property type="entry name" value="EMB|CAB85507.1"/>
    <property type="match status" value="1"/>
</dbReference>